<feature type="domain" description="Orn/DAP/Arg decarboxylase 2 C-terminal" evidence="7">
    <location>
        <begin position="193"/>
        <end position="293"/>
    </location>
</feature>
<dbReference type="VEuPathDB" id="VectorBase:RSAN_043314"/>
<dbReference type="PANTHER" id="PTHR11482:SF6">
    <property type="entry name" value="ORNITHINE DECARBOXYLASE 1-RELATED"/>
    <property type="match status" value="1"/>
</dbReference>
<dbReference type="InterPro" id="IPR022643">
    <property type="entry name" value="De-COase2_C"/>
</dbReference>
<dbReference type="GO" id="GO:0005737">
    <property type="term" value="C:cytoplasm"/>
    <property type="evidence" value="ECO:0007669"/>
    <property type="project" value="TreeGrafter"/>
</dbReference>
<dbReference type="Gene3D" id="3.20.20.10">
    <property type="entry name" value="Alanine racemase"/>
    <property type="match status" value="1"/>
</dbReference>
<keyword evidence="4" id="KW-0456">Lyase</keyword>
<dbReference type="AlphaFoldDB" id="A0A9D4PN65"/>
<dbReference type="Gene3D" id="2.40.37.10">
    <property type="entry name" value="Lyase, Ornithine Decarboxylase, Chain A, domain 1"/>
    <property type="match status" value="1"/>
</dbReference>
<dbReference type="Proteomes" id="UP000821837">
    <property type="component" value="Chromosome 6"/>
</dbReference>
<keyword evidence="10" id="KW-1185">Reference proteome</keyword>
<dbReference type="InterPro" id="IPR022644">
    <property type="entry name" value="De-COase2_N"/>
</dbReference>
<evidence type="ECO:0000256" key="5">
    <source>
        <dbReference type="PIRSR" id="PIRSR600183-50"/>
    </source>
</evidence>
<dbReference type="Pfam" id="PF02784">
    <property type="entry name" value="Orn_Arg_deC_N"/>
    <property type="match status" value="1"/>
</dbReference>
<evidence type="ECO:0000256" key="3">
    <source>
        <dbReference type="ARBA" id="ARBA00022898"/>
    </source>
</evidence>
<proteinExistence type="inferred from homology"/>
<dbReference type="Pfam" id="PF00278">
    <property type="entry name" value="Orn_DAP_Arg_deC"/>
    <property type="match status" value="1"/>
</dbReference>
<evidence type="ECO:0008006" key="11">
    <source>
        <dbReference type="Google" id="ProtNLM"/>
    </source>
</evidence>
<feature type="domain" description="Orn/DAP/Arg decarboxylase 2 N-terminal" evidence="8">
    <location>
        <begin position="44"/>
        <end position="187"/>
    </location>
</feature>
<evidence type="ECO:0000259" key="8">
    <source>
        <dbReference type="Pfam" id="PF02784"/>
    </source>
</evidence>
<dbReference type="SUPFAM" id="SSF51419">
    <property type="entry name" value="PLP-binding barrel"/>
    <property type="match status" value="1"/>
</dbReference>
<evidence type="ECO:0000259" key="7">
    <source>
        <dbReference type="Pfam" id="PF00278"/>
    </source>
</evidence>
<comment type="similarity">
    <text evidence="2 6">Belongs to the Orn/Lys/Arg decarboxylase class-II family.</text>
</comment>
<protein>
    <recommendedName>
        <fullName evidence="11">Ornithine decarboxylase</fullName>
    </recommendedName>
</protein>
<dbReference type="InterPro" id="IPR029066">
    <property type="entry name" value="PLP-binding_barrel"/>
</dbReference>
<dbReference type="GO" id="GO:0004586">
    <property type="term" value="F:ornithine decarboxylase activity"/>
    <property type="evidence" value="ECO:0007669"/>
    <property type="project" value="TreeGrafter"/>
</dbReference>
<feature type="active site" description="Proton donor" evidence="5">
    <location>
        <position position="266"/>
    </location>
</feature>
<evidence type="ECO:0000313" key="10">
    <source>
        <dbReference type="Proteomes" id="UP000821837"/>
    </source>
</evidence>
<dbReference type="EMBL" id="JABSTV010001252">
    <property type="protein sequence ID" value="KAH7947569.1"/>
    <property type="molecule type" value="Genomic_DNA"/>
</dbReference>
<evidence type="ECO:0000256" key="4">
    <source>
        <dbReference type="ARBA" id="ARBA00023239"/>
    </source>
</evidence>
<organism evidence="9 10">
    <name type="scientific">Rhipicephalus sanguineus</name>
    <name type="common">Brown dog tick</name>
    <name type="synonym">Ixodes sanguineus</name>
    <dbReference type="NCBI Taxonomy" id="34632"/>
    <lineage>
        <taxon>Eukaryota</taxon>
        <taxon>Metazoa</taxon>
        <taxon>Ecdysozoa</taxon>
        <taxon>Arthropoda</taxon>
        <taxon>Chelicerata</taxon>
        <taxon>Arachnida</taxon>
        <taxon>Acari</taxon>
        <taxon>Parasitiformes</taxon>
        <taxon>Ixodida</taxon>
        <taxon>Ixodoidea</taxon>
        <taxon>Ixodidae</taxon>
        <taxon>Rhipicephalinae</taxon>
        <taxon>Rhipicephalus</taxon>
        <taxon>Rhipicephalus</taxon>
    </lineage>
</organism>
<dbReference type="SUPFAM" id="SSF50621">
    <property type="entry name" value="Alanine racemase C-terminal domain-like"/>
    <property type="match status" value="1"/>
</dbReference>
<evidence type="ECO:0000256" key="1">
    <source>
        <dbReference type="ARBA" id="ARBA00001933"/>
    </source>
</evidence>
<reference evidence="9" key="2">
    <citation type="submission" date="2021-09" db="EMBL/GenBank/DDBJ databases">
        <authorList>
            <person name="Jia N."/>
            <person name="Wang J."/>
            <person name="Shi W."/>
            <person name="Du L."/>
            <person name="Sun Y."/>
            <person name="Zhan W."/>
            <person name="Jiang J."/>
            <person name="Wang Q."/>
            <person name="Zhang B."/>
            <person name="Ji P."/>
            <person name="Sakyi L.B."/>
            <person name="Cui X."/>
            <person name="Yuan T."/>
            <person name="Jiang B."/>
            <person name="Yang W."/>
            <person name="Lam T.T.-Y."/>
            <person name="Chang Q."/>
            <person name="Ding S."/>
            <person name="Wang X."/>
            <person name="Zhu J."/>
            <person name="Ruan X."/>
            <person name="Zhao L."/>
            <person name="Wei J."/>
            <person name="Que T."/>
            <person name="Du C."/>
            <person name="Cheng J."/>
            <person name="Dai P."/>
            <person name="Han X."/>
            <person name="Huang E."/>
            <person name="Gao Y."/>
            <person name="Liu J."/>
            <person name="Shao H."/>
            <person name="Ye R."/>
            <person name="Li L."/>
            <person name="Wei W."/>
            <person name="Wang X."/>
            <person name="Wang C."/>
            <person name="Huo Q."/>
            <person name="Li W."/>
            <person name="Guo W."/>
            <person name="Chen H."/>
            <person name="Chen S."/>
            <person name="Zhou L."/>
            <person name="Zhou L."/>
            <person name="Ni X."/>
            <person name="Tian J."/>
            <person name="Zhou Y."/>
            <person name="Sheng Y."/>
            <person name="Liu T."/>
            <person name="Pan Y."/>
            <person name="Xia L."/>
            <person name="Li J."/>
            <person name="Zhao F."/>
            <person name="Cao W."/>
        </authorList>
    </citation>
    <scope>NUCLEOTIDE SEQUENCE</scope>
    <source>
        <strain evidence="9">Rsan-2018</strain>
        <tissue evidence="9">Larvae</tissue>
    </source>
</reference>
<feature type="modified residue" description="N6-(pyridoxal phosphate)lysine" evidence="5">
    <location>
        <position position="62"/>
    </location>
</feature>
<comment type="cofactor">
    <cofactor evidence="1 5">
        <name>pyridoxal 5'-phosphate</name>
        <dbReference type="ChEBI" id="CHEBI:597326"/>
    </cofactor>
</comment>
<keyword evidence="3 5" id="KW-0663">Pyridoxal phosphate</keyword>
<dbReference type="PRINTS" id="PR01179">
    <property type="entry name" value="ODADCRBXLASE"/>
</dbReference>
<dbReference type="PRINTS" id="PR01182">
    <property type="entry name" value="ORNDCRBXLASE"/>
</dbReference>
<reference evidence="9" key="1">
    <citation type="journal article" date="2020" name="Cell">
        <title>Large-Scale Comparative Analyses of Tick Genomes Elucidate Their Genetic Diversity and Vector Capacities.</title>
        <authorList>
            <consortium name="Tick Genome and Microbiome Consortium (TIGMIC)"/>
            <person name="Jia N."/>
            <person name="Wang J."/>
            <person name="Shi W."/>
            <person name="Du L."/>
            <person name="Sun Y."/>
            <person name="Zhan W."/>
            <person name="Jiang J.F."/>
            <person name="Wang Q."/>
            <person name="Zhang B."/>
            <person name="Ji P."/>
            <person name="Bell-Sakyi L."/>
            <person name="Cui X.M."/>
            <person name="Yuan T.T."/>
            <person name="Jiang B.G."/>
            <person name="Yang W.F."/>
            <person name="Lam T.T."/>
            <person name="Chang Q.C."/>
            <person name="Ding S.J."/>
            <person name="Wang X.J."/>
            <person name="Zhu J.G."/>
            <person name="Ruan X.D."/>
            <person name="Zhao L."/>
            <person name="Wei J.T."/>
            <person name="Ye R.Z."/>
            <person name="Que T.C."/>
            <person name="Du C.H."/>
            <person name="Zhou Y.H."/>
            <person name="Cheng J.X."/>
            <person name="Dai P.F."/>
            <person name="Guo W.B."/>
            <person name="Han X.H."/>
            <person name="Huang E.J."/>
            <person name="Li L.F."/>
            <person name="Wei W."/>
            <person name="Gao Y.C."/>
            <person name="Liu J.Z."/>
            <person name="Shao H.Z."/>
            <person name="Wang X."/>
            <person name="Wang C.C."/>
            <person name="Yang T.C."/>
            <person name="Huo Q.B."/>
            <person name="Li W."/>
            <person name="Chen H.Y."/>
            <person name="Chen S.E."/>
            <person name="Zhou L.G."/>
            <person name="Ni X.B."/>
            <person name="Tian J.H."/>
            <person name="Sheng Y."/>
            <person name="Liu T."/>
            <person name="Pan Y.S."/>
            <person name="Xia L.Y."/>
            <person name="Li J."/>
            <person name="Zhao F."/>
            <person name="Cao W.C."/>
        </authorList>
    </citation>
    <scope>NUCLEOTIDE SEQUENCE</scope>
    <source>
        <strain evidence="9">Rsan-2018</strain>
    </source>
</reference>
<evidence type="ECO:0000313" key="9">
    <source>
        <dbReference type="EMBL" id="KAH7947569.1"/>
    </source>
</evidence>
<evidence type="ECO:0000256" key="6">
    <source>
        <dbReference type="RuleBase" id="RU003737"/>
    </source>
</evidence>
<gene>
    <name evidence="9" type="ORF">HPB52_013400</name>
</gene>
<dbReference type="InterPro" id="IPR002433">
    <property type="entry name" value="Orn_de-COase"/>
</dbReference>
<name>A0A9D4PN65_RHISA</name>
<comment type="caution">
    <text evidence="9">The sequence shown here is derived from an EMBL/GenBank/DDBJ whole genome shotgun (WGS) entry which is preliminary data.</text>
</comment>
<accession>A0A9D4PN65</accession>
<dbReference type="PANTHER" id="PTHR11482">
    <property type="entry name" value="ARGININE/DIAMINOPIMELATE/ORNITHINE DECARBOXYLASE"/>
    <property type="match status" value="1"/>
</dbReference>
<sequence length="320" mass="36229">MNDDATFISSLPTREFAKEIISNNAKDGIENPFFVVDIDDLFYKIDLLRKHMPRVKPFYAVKCNNDPVVLEVLASLDIGFDCASIAEIETMVSLGVDPSRIIYAHPQKHVTYLRRAWKQGVDLMTFDCAHELYKIKEHYPSARLVLRLKVENRKAWFRLGDKFGCSETEAVELLHMAKALEMAVVGVCEPGGFVVSSAFFLCTKIIGKRMCESSDEIKQAVCMYYINESTYKSFMMVIYNEEIARPEPLEEVVRPTQPSMVWGITCDSSDKIKAACSLPDMDVGEWMAFPNMGAYSTTVTSPFNGFPDAEIHYRASKCIQ</sequence>
<evidence type="ECO:0000256" key="2">
    <source>
        <dbReference type="ARBA" id="ARBA00008872"/>
    </source>
</evidence>
<dbReference type="GO" id="GO:0033387">
    <property type="term" value="P:putrescine biosynthetic process from arginine, via ornithine"/>
    <property type="evidence" value="ECO:0007669"/>
    <property type="project" value="TreeGrafter"/>
</dbReference>
<dbReference type="InterPro" id="IPR000183">
    <property type="entry name" value="Orn/DAP/Arg_de-COase"/>
</dbReference>
<dbReference type="InterPro" id="IPR009006">
    <property type="entry name" value="Ala_racemase/Decarboxylase_C"/>
</dbReference>